<dbReference type="Pfam" id="PF13665">
    <property type="entry name" value="Tox-PAAR-like"/>
    <property type="match status" value="1"/>
</dbReference>
<gene>
    <name evidence="1" type="ORF">H0A62_05930</name>
</gene>
<protein>
    <submittedName>
        <fullName evidence="1">DUF4150 domain-containing protein</fullName>
    </submittedName>
</protein>
<reference evidence="1 2" key="1">
    <citation type="submission" date="2020-07" db="EMBL/GenBank/DDBJ databases">
        <title>Taxonomic revisions and descriptions of new bacterial species based on genomic comparisons in the high-G+C-content subgroup of the family Alcaligenaceae.</title>
        <authorList>
            <person name="Szabo A."/>
            <person name="Felfoldi T."/>
        </authorList>
    </citation>
    <scope>NUCLEOTIDE SEQUENCE [LARGE SCALE GENOMIC DNA]</scope>
    <source>
        <strain evidence="1 2">DSM 25667</strain>
    </source>
</reference>
<comment type="caution">
    <text evidence="1">The sequence shown here is derived from an EMBL/GenBank/DDBJ whole genome shotgun (WGS) entry which is preliminary data.</text>
</comment>
<accession>A0A853GWL0</accession>
<keyword evidence="2" id="KW-1185">Reference proteome</keyword>
<evidence type="ECO:0000313" key="2">
    <source>
        <dbReference type="Proteomes" id="UP000554144"/>
    </source>
</evidence>
<dbReference type="AlphaFoldDB" id="A0A853GWL0"/>
<dbReference type="CDD" id="cd14740">
    <property type="entry name" value="PAAR_4"/>
    <property type="match status" value="1"/>
</dbReference>
<dbReference type="OrthoDB" id="5513456at2"/>
<dbReference type="EMBL" id="JACCEV010000001">
    <property type="protein sequence ID" value="NYT85136.1"/>
    <property type="molecule type" value="Genomic_DNA"/>
</dbReference>
<sequence>MFALTIAGAQAVATIPDTCLTPAAPSPVPIPYPNMATTAAADPGGIVEKVLISAAPALNQMTKILLSNGDQGGTAGGGVVSHMIMGEVAFVNGSMKVMIGGKPGVRLSCMTMHNKENTTGLVASPSQATVMLMS</sequence>
<evidence type="ECO:0000313" key="1">
    <source>
        <dbReference type="EMBL" id="NYT85136.1"/>
    </source>
</evidence>
<dbReference type="RefSeq" id="WP_130037317.1">
    <property type="nucleotide sequence ID" value="NZ_JACCEV010000001.1"/>
</dbReference>
<name>A0A853GWL0_9BURK</name>
<organism evidence="1 2">
    <name type="scientific">Pollutimonas harenae</name>
    <dbReference type="NCBI Taxonomy" id="657015"/>
    <lineage>
        <taxon>Bacteria</taxon>
        <taxon>Pseudomonadati</taxon>
        <taxon>Pseudomonadota</taxon>
        <taxon>Betaproteobacteria</taxon>
        <taxon>Burkholderiales</taxon>
        <taxon>Alcaligenaceae</taxon>
        <taxon>Pollutimonas</taxon>
    </lineage>
</organism>
<proteinExistence type="predicted"/>
<dbReference type="Proteomes" id="UP000554144">
    <property type="component" value="Unassembled WGS sequence"/>
</dbReference>